<dbReference type="PANTHER" id="PTHR10587:SF137">
    <property type="entry name" value="4-DEOXY-4-FORMAMIDO-L-ARABINOSE-PHOSPHOUNDECAPRENOL DEFORMYLASE ARND-RELATED"/>
    <property type="match status" value="1"/>
</dbReference>
<accession>A0ABP9J8I1</accession>
<dbReference type="SUPFAM" id="SSF88713">
    <property type="entry name" value="Glycoside hydrolase/deacetylase"/>
    <property type="match status" value="1"/>
</dbReference>
<name>A0ABP9J8I1_9MICO</name>
<dbReference type="EMBL" id="BAABIW010000011">
    <property type="protein sequence ID" value="GAA5024092.1"/>
    <property type="molecule type" value="Genomic_DNA"/>
</dbReference>
<protein>
    <submittedName>
        <fullName evidence="2">Polysaccharide deacetylase family sporulation protein PdaB</fullName>
    </submittedName>
</protein>
<evidence type="ECO:0000259" key="1">
    <source>
        <dbReference type="PROSITE" id="PS51677"/>
    </source>
</evidence>
<proteinExistence type="predicted"/>
<dbReference type="PANTHER" id="PTHR10587">
    <property type="entry name" value="GLYCOSYL TRANSFERASE-RELATED"/>
    <property type="match status" value="1"/>
</dbReference>
<dbReference type="InterPro" id="IPR011330">
    <property type="entry name" value="Glyco_hydro/deAcase_b/a-brl"/>
</dbReference>
<dbReference type="Pfam" id="PF01522">
    <property type="entry name" value="Polysacc_deac_1"/>
    <property type="match status" value="1"/>
</dbReference>
<dbReference type="Proteomes" id="UP001500427">
    <property type="component" value="Unassembled WGS sequence"/>
</dbReference>
<dbReference type="PROSITE" id="PS51677">
    <property type="entry name" value="NODB"/>
    <property type="match status" value="1"/>
</dbReference>
<gene>
    <name evidence="2" type="primary">pdaB</name>
    <name evidence="2" type="ORF">GCM10023258_15860</name>
</gene>
<keyword evidence="3" id="KW-1185">Reference proteome</keyword>
<comment type="caution">
    <text evidence="2">The sequence shown here is derived from an EMBL/GenBank/DDBJ whole genome shotgun (WGS) entry which is preliminary data.</text>
</comment>
<evidence type="ECO:0000313" key="3">
    <source>
        <dbReference type="Proteomes" id="UP001500427"/>
    </source>
</evidence>
<evidence type="ECO:0000313" key="2">
    <source>
        <dbReference type="EMBL" id="GAA5024092.1"/>
    </source>
</evidence>
<organism evidence="2 3">
    <name type="scientific">Terrabacter aeriphilus</name>
    <dbReference type="NCBI Taxonomy" id="515662"/>
    <lineage>
        <taxon>Bacteria</taxon>
        <taxon>Bacillati</taxon>
        <taxon>Actinomycetota</taxon>
        <taxon>Actinomycetes</taxon>
        <taxon>Micrococcales</taxon>
        <taxon>Intrasporangiaceae</taxon>
        <taxon>Terrabacter</taxon>
    </lineage>
</organism>
<dbReference type="RefSeq" id="WP_345506925.1">
    <property type="nucleotide sequence ID" value="NZ_BAABIW010000011.1"/>
</dbReference>
<dbReference type="InterPro" id="IPR002509">
    <property type="entry name" value="NODB_dom"/>
</dbReference>
<reference evidence="3" key="1">
    <citation type="journal article" date="2019" name="Int. J. Syst. Evol. Microbiol.">
        <title>The Global Catalogue of Microorganisms (GCM) 10K type strain sequencing project: providing services to taxonomists for standard genome sequencing and annotation.</title>
        <authorList>
            <consortium name="The Broad Institute Genomics Platform"/>
            <consortium name="The Broad Institute Genome Sequencing Center for Infectious Disease"/>
            <person name="Wu L."/>
            <person name="Ma J."/>
        </authorList>
    </citation>
    <scope>NUCLEOTIDE SEQUENCE [LARGE SCALE GENOMIC DNA]</scope>
    <source>
        <strain evidence="3">JCM 17687</strain>
    </source>
</reference>
<sequence length="267" mass="28575">MQPGDVVAAVSRRSVVTGGLGLCALVAWPRVDEAMHPGGPGRETDSPALRHDVDPSGVTRVRTAERWVALTFDDGPDPRYTPAVLDILREFGCRGTFFAVGSNVEAHPDLAARVVAEGHRLSNHTHDHLWLDRLDGATVTDQLRRGGAAVAAHDPDGARLVRPPRGWTSRAVAARTRDLGLRSVFWSACLESALADGPTRAGEEVAARLRPGDVVLAHDGGRIAGPNPQELDRSRTVEALPRLLEQLRRDGLLGVPVQDLVASGRPA</sequence>
<dbReference type="CDD" id="cd10917">
    <property type="entry name" value="CE4_NodB_like_6s_7s"/>
    <property type="match status" value="1"/>
</dbReference>
<dbReference type="Gene3D" id="3.20.20.370">
    <property type="entry name" value="Glycoside hydrolase/deacetylase"/>
    <property type="match status" value="1"/>
</dbReference>
<dbReference type="InterPro" id="IPR050248">
    <property type="entry name" value="Polysacc_deacetylase_ArnD"/>
</dbReference>
<feature type="domain" description="NodB homology" evidence="1">
    <location>
        <begin position="66"/>
        <end position="255"/>
    </location>
</feature>